<evidence type="ECO:0000256" key="3">
    <source>
        <dbReference type="ARBA" id="ARBA00005996"/>
    </source>
</evidence>
<dbReference type="EMBL" id="JAUFQC010000001">
    <property type="protein sequence ID" value="MDN3608345.1"/>
    <property type="molecule type" value="Genomic_DNA"/>
</dbReference>
<comment type="function">
    <text evidence="1">Could be part of a sulfur-relay system.</text>
</comment>
<dbReference type="PANTHER" id="PTHR38780:SF1">
    <property type="entry name" value="PROTEIN TUSC"/>
    <property type="match status" value="1"/>
</dbReference>
<organism evidence="5 6">
    <name type="scientific">Vibrio ostreicida</name>
    <dbReference type="NCBI Taxonomy" id="526588"/>
    <lineage>
        <taxon>Bacteria</taxon>
        <taxon>Pseudomonadati</taxon>
        <taxon>Pseudomonadota</taxon>
        <taxon>Gammaproteobacteria</taxon>
        <taxon>Vibrionales</taxon>
        <taxon>Vibrionaceae</taxon>
        <taxon>Vibrio</taxon>
    </lineage>
</organism>
<sequence>MSPLTFLFRRAPHGCSSGREGIDALLAASAYCEDIRVIFMGDGVYQLLAEQHPEEILCKHYAPMLKLFDLYDIEKVYVCSQSLSERGLTSADFVIEVHSLKSDELIEQLHQPGKLLSF</sequence>
<dbReference type="NCBIfam" id="TIGR03010">
    <property type="entry name" value="sulf_tusC_dsrF"/>
    <property type="match status" value="1"/>
</dbReference>
<dbReference type="SUPFAM" id="SSF75169">
    <property type="entry name" value="DsrEFH-like"/>
    <property type="match status" value="1"/>
</dbReference>
<reference evidence="6" key="1">
    <citation type="journal article" date="2019" name="Int. J. Syst. Evol. Microbiol.">
        <title>The Global Catalogue of Microorganisms (GCM) 10K type strain sequencing project: providing services to taxonomists for standard genome sequencing and annotation.</title>
        <authorList>
            <consortium name="The Broad Institute Genomics Platform"/>
            <consortium name="The Broad Institute Genome Sequencing Center for Infectious Disease"/>
            <person name="Wu L."/>
            <person name="Ma J."/>
        </authorList>
    </citation>
    <scope>NUCLEOTIDE SEQUENCE [LARGE SCALE GENOMIC DNA]</scope>
    <source>
        <strain evidence="6">CECT 7398</strain>
    </source>
</reference>
<gene>
    <name evidence="5" type="primary">tusC</name>
    <name evidence="5" type="ORF">QWZ16_00900</name>
</gene>
<dbReference type="Gene3D" id="3.40.1260.10">
    <property type="entry name" value="DsrEFH-like"/>
    <property type="match status" value="1"/>
</dbReference>
<protein>
    <recommendedName>
        <fullName evidence="4">Protein TusC homolog</fullName>
    </recommendedName>
</protein>
<dbReference type="InterPro" id="IPR003787">
    <property type="entry name" value="Sulphur_relay_DsrE/F-like"/>
</dbReference>
<evidence type="ECO:0000256" key="1">
    <source>
        <dbReference type="ARBA" id="ARBA00002850"/>
    </source>
</evidence>
<comment type="similarity">
    <text evidence="3">Belongs to the DsrF/TusC family.</text>
</comment>
<dbReference type="RefSeq" id="WP_076590632.1">
    <property type="nucleotide sequence ID" value="NZ_JABEYA020000023.1"/>
</dbReference>
<name>A0ABT8BQ07_9VIBR</name>
<comment type="caution">
    <text evidence="5">The sequence shown here is derived from an EMBL/GenBank/DDBJ whole genome shotgun (WGS) entry which is preliminary data.</text>
</comment>
<keyword evidence="6" id="KW-1185">Reference proteome</keyword>
<evidence type="ECO:0000313" key="5">
    <source>
        <dbReference type="EMBL" id="MDN3608345.1"/>
    </source>
</evidence>
<dbReference type="InterPro" id="IPR027396">
    <property type="entry name" value="DsrEFH-like"/>
</dbReference>
<dbReference type="Proteomes" id="UP001238540">
    <property type="component" value="Unassembled WGS sequence"/>
</dbReference>
<accession>A0ABT8BQ07</accession>
<dbReference type="PANTHER" id="PTHR38780">
    <property type="entry name" value="PROTEIN TUSC"/>
    <property type="match status" value="1"/>
</dbReference>
<evidence type="ECO:0000256" key="2">
    <source>
        <dbReference type="ARBA" id="ARBA00004496"/>
    </source>
</evidence>
<dbReference type="NCBIfam" id="NF001238">
    <property type="entry name" value="PRK00211.1"/>
    <property type="match status" value="1"/>
</dbReference>
<evidence type="ECO:0000256" key="4">
    <source>
        <dbReference type="ARBA" id="ARBA00017149"/>
    </source>
</evidence>
<evidence type="ECO:0000313" key="6">
    <source>
        <dbReference type="Proteomes" id="UP001238540"/>
    </source>
</evidence>
<dbReference type="Pfam" id="PF02635">
    <property type="entry name" value="DsrE"/>
    <property type="match status" value="1"/>
</dbReference>
<dbReference type="InterPro" id="IPR017462">
    <property type="entry name" value="Sulphur_relay_TusC/DsrF"/>
</dbReference>
<comment type="subcellular location">
    <subcellularLocation>
        <location evidence="2">Cytoplasm</location>
    </subcellularLocation>
</comment>
<proteinExistence type="inferred from homology"/>